<protein>
    <recommendedName>
        <fullName evidence="2">Retrotransposon gag domain-containing protein</fullName>
    </recommendedName>
</protein>
<gene>
    <name evidence="1" type="ORF">VITISV_008018</name>
</gene>
<proteinExistence type="predicted"/>
<organism evidence="1">
    <name type="scientific">Vitis vinifera</name>
    <name type="common">Grape</name>
    <dbReference type="NCBI Taxonomy" id="29760"/>
    <lineage>
        <taxon>Eukaryota</taxon>
        <taxon>Viridiplantae</taxon>
        <taxon>Streptophyta</taxon>
        <taxon>Embryophyta</taxon>
        <taxon>Tracheophyta</taxon>
        <taxon>Spermatophyta</taxon>
        <taxon>Magnoliopsida</taxon>
        <taxon>eudicotyledons</taxon>
        <taxon>Gunneridae</taxon>
        <taxon>Pentapetalae</taxon>
        <taxon>rosids</taxon>
        <taxon>Vitales</taxon>
        <taxon>Vitaceae</taxon>
        <taxon>Viteae</taxon>
        <taxon>Vitis</taxon>
    </lineage>
</organism>
<dbReference type="PANTHER" id="PTHR37610">
    <property type="entry name" value="CCHC-TYPE DOMAIN-CONTAINING PROTEIN"/>
    <property type="match status" value="1"/>
</dbReference>
<dbReference type="AlphaFoldDB" id="A5B2M1"/>
<dbReference type="PANTHER" id="PTHR37610:SF75">
    <property type="entry name" value="RETROTRANSPOSON COPIA-LIKE N-TERMINAL DOMAIN-CONTAINING PROTEIN"/>
    <property type="match status" value="1"/>
</dbReference>
<reference evidence="1" key="1">
    <citation type="journal article" date="2007" name="PLoS ONE">
        <title>The first genome sequence of an elite grapevine cultivar (Pinot noir Vitis vinifera L.): coping with a highly heterozygous genome.</title>
        <authorList>
            <person name="Velasco R."/>
            <person name="Zharkikh A."/>
            <person name="Troggio M."/>
            <person name="Cartwright D.A."/>
            <person name="Cestaro A."/>
            <person name="Pruss D."/>
            <person name="Pindo M."/>
            <person name="FitzGerald L.M."/>
            <person name="Vezzulli S."/>
            <person name="Reid J."/>
            <person name="Malacarne G."/>
            <person name="Iliev D."/>
            <person name="Coppola G."/>
            <person name="Wardell B."/>
            <person name="Micheletti D."/>
            <person name="Macalma T."/>
            <person name="Facci M."/>
            <person name="Mitchell J.T."/>
            <person name="Perazzolli M."/>
            <person name="Eldredge G."/>
            <person name="Gatto P."/>
            <person name="Oyzerski R."/>
            <person name="Moretto M."/>
            <person name="Gutin N."/>
            <person name="Stefanini M."/>
            <person name="Chen Y."/>
            <person name="Segala C."/>
            <person name="Davenport C."/>
            <person name="Dematte L."/>
            <person name="Mraz A."/>
            <person name="Battilana J."/>
            <person name="Stormo K."/>
            <person name="Costa F."/>
            <person name="Tao Q."/>
            <person name="Si-Ammour A."/>
            <person name="Harkins T."/>
            <person name="Lackey A."/>
            <person name="Perbost C."/>
            <person name="Taillon B."/>
            <person name="Stella A."/>
            <person name="Solovyev V."/>
            <person name="Fawcett J.A."/>
            <person name="Sterck L."/>
            <person name="Vandepoele K."/>
            <person name="Grando S.M."/>
            <person name="Toppo S."/>
            <person name="Moser C."/>
            <person name="Lanchbury J."/>
            <person name="Bogden R."/>
            <person name="Skolnick M."/>
            <person name="Sgaramella V."/>
            <person name="Bhatnagar S.K."/>
            <person name="Fontana P."/>
            <person name="Gutin A."/>
            <person name="Van de Peer Y."/>
            <person name="Salamini F."/>
            <person name="Viola R."/>
        </authorList>
    </citation>
    <scope>NUCLEOTIDE SEQUENCE</scope>
</reference>
<evidence type="ECO:0008006" key="2">
    <source>
        <dbReference type="Google" id="ProtNLM"/>
    </source>
</evidence>
<accession>A5B2M1</accession>
<evidence type="ECO:0000313" key="1">
    <source>
        <dbReference type="EMBL" id="CAN76354.1"/>
    </source>
</evidence>
<name>A5B2M1_VITVI</name>
<dbReference type="EMBL" id="AM444428">
    <property type="protein sequence ID" value="CAN76354.1"/>
    <property type="molecule type" value="Genomic_DNA"/>
</dbReference>
<sequence>MAKTVGFNLMAKTAMLGQHRGNKSSATTSGCEIGKLEHLTGATKKPPEDDPTFQNWDLEDSIVIAWLINSMELKIGQMYLFLPTAKEVCKLKETKQGNHCVTQYYTDLQALRQELNLFIEADYCPECTEKQRRSIVKERMFDFLASLNKDLDEWKVLPWLQKGVRMDTVGSRELEEECVVIIVTNSATPKTSAGFCTENLPIGGLDRVMEGAFKLQQMQEQPLKGKNPQPLKHHLAKEQMDMSYKLLNQSQQPNTNVRSCNLAQTRKGSIKISENITLTSVLYIPNISCNLMSISKLTKDFSDIAKFSSSCEFQELHSRKAIDNAKVHEGLYFFGDEDSRTRQPLAFGFKSISVSDDEIML</sequence>